<dbReference type="RefSeq" id="WP_051839373.1">
    <property type="nucleotide sequence ID" value="NZ_ASYR01000011.1"/>
</dbReference>
<evidence type="ECO:0000256" key="1">
    <source>
        <dbReference type="SAM" id="Phobius"/>
    </source>
</evidence>
<evidence type="ECO:0000313" key="3">
    <source>
        <dbReference type="EMBL" id="OSY48566.1"/>
    </source>
</evidence>
<evidence type="ECO:0000313" key="4">
    <source>
        <dbReference type="Proteomes" id="UP000194318"/>
    </source>
</evidence>
<protein>
    <recommendedName>
        <fullName evidence="6">DUF2637 domain-containing protein</fullName>
    </recommendedName>
</protein>
<dbReference type="EMBL" id="ASYR01000011">
    <property type="protein sequence ID" value="KAF0649809.1"/>
    <property type="molecule type" value="Genomic_DNA"/>
</dbReference>
<reference evidence="3 4" key="2">
    <citation type="submission" date="2016-09" db="EMBL/GenBank/DDBJ databases">
        <title>Streptomyces fradiae DSM40063, a candidate organism with high potential of specific P450 cytochromes.</title>
        <authorList>
            <person name="Grumaz C."/>
            <person name="Vainshtein Y."/>
            <person name="Kirstahler P."/>
            <person name="Sohn K."/>
        </authorList>
    </citation>
    <scope>NUCLEOTIDE SEQUENCE [LARGE SCALE GENOMIC DNA]</scope>
    <source>
        <strain evidence="3 4">DSM 40063</strain>
    </source>
</reference>
<keyword evidence="1" id="KW-1133">Transmembrane helix</keyword>
<dbReference type="AlphaFoldDB" id="A0A1Y2NM66"/>
<keyword evidence="1" id="KW-0472">Membrane</keyword>
<accession>A0A1Y2NM66</accession>
<evidence type="ECO:0000313" key="2">
    <source>
        <dbReference type="EMBL" id="KAF0649809.1"/>
    </source>
</evidence>
<dbReference type="Proteomes" id="UP000194318">
    <property type="component" value="Unassembled WGS sequence"/>
</dbReference>
<dbReference type="EMBL" id="MIFZ01000352">
    <property type="protein sequence ID" value="OSY48566.1"/>
    <property type="molecule type" value="Genomic_DNA"/>
</dbReference>
<feature type="transmembrane region" description="Helical" evidence="1">
    <location>
        <begin position="50"/>
        <end position="68"/>
    </location>
</feature>
<evidence type="ECO:0000313" key="5">
    <source>
        <dbReference type="Proteomes" id="UP000731519"/>
    </source>
</evidence>
<evidence type="ECO:0008006" key="6">
    <source>
        <dbReference type="Google" id="ProtNLM"/>
    </source>
</evidence>
<keyword evidence="5" id="KW-1185">Reference proteome</keyword>
<gene>
    <name evidence="3" type="ORF">BG846_05887</name>
    <name evidence="2" type="ORF">K701_10475</name>
</gene>
<keyword evidence="1" id="KW-0812">Transmembrane</keyword>
<name>A0A1Y2NM66_STRFR</name>
<organism evidence="3 4">
    <name type="scientific">Streptomyces fradiae ATCC 10745 = DSM 40063</name>
    <dbReference type="NCBI Taxonomy" id="1319510"/>
    <lineage>
        <taxon>Bacteria</taxon>
        <taxon>Bacillati</taxon>
        <taxon>Actinomycetota</taxon>
        <taxon>Actinomycetes</taxon>
        <taxon>Kitasatosporales</taxon>
        <taxon>Streptomycetaceae</taxon>
        <taxon>Streptomyces</taxon>
    </lineage>
</organism>
<proteinExistence type="predicted"/>
<reference evidence="2 5" key="1">
    <citation type="submission" date="2013-05" db="EMBL/GenBank/DDBJ databases">
        <title>Genome Sequence of Streptomyces fradiae.</title>
        <authorList>
            <person name="Kirby R."/>
        </authorList>
    </citation>
    <scope>NUCLEOTIDE SEQUENCE [LARGE SCALE GENOMIC DNA]</scope>
    <source>
        <strain evidence="2 5">ATCC 10745</strain>
    </source>
</reference>
<comment type="caution">
    <text evidence="3">The sequence shown here is derived from an EMBL/GenBank/DDBJ whole genome shotgun (WGS) entry which is preliminary data.</text>
</comment>
<dbReference type="GeneID" id="91406414"/>
<sequence length="78" mass="8041">MSPGRRGAVAAVVAVHCAALAFGTVAHVSDLVTGGLRPHAAFAPWWLDAYWTSLAVLDPLALVLLLWGRGSASTCCAP</sequence>
<dbReference type="Proteomes" id="UP000731519">
    <property type="component" value="Unassembled WGS sequence"/>
</dbReference>